<dbReference type="AlphaFoldDB" id="A0A239N9Q6"/>
<evidence type="ECO:0000256" key="2">
    <source>
        <dbReference type="SAM" id="Phobius"/>
    </source>
</evidence>
<keyword evidence="2" id="KW-0472">Membrane</keyword>
<sequence length="371" mass="39319">MRERPEKSTWLKIGLVMLVPILATVVLVGTGLRDGRDSTRQAEEARDLATVVAAAGGLVQGIQDERAAAGKLLGSYSMPQASRNRAAFESASGAVDGAVSAYVTRRAALTDVPSSVASPLAQIDDGLRGLAAHRSAIIGSTLAFTDAANAYNALVDSLLKLRDGVANLTADPALTQRMRVAATVSRQKEHLSRERLVVLQGYGAGALNQNLRSEFVAAQAGRREALEQFSAVATEEERHQLSQAVAGPDPRKVASYEGWILGVMPSTGRLMTAPFKVDTWDGALLEYGRLIRGVEAQFDSAVVDTAADAVDDERRELIVRTAVPGAVLLLALLVAWLVGRGMTRRRHEPGDGSNVPTNPDRPLAATRAGGV</sequence>
<feature type="transmembrane region" description="Helical" evidence="2">
    <location>
        <begin position="12"/>
        <end position="32"/>
    </location>
</feature>
<organism evidence="4 5">
    <name type="scientific">Asanoa hainanensis</name>
    <dbReference type="NCBI Taxonomy" id="560556"/>
    <lineage>
        <taxon>Bacteria</taxon>
        <taxon>Bacillati</taxon>
        <taxon>Actinomycetota</taxon>
        <taxon>Actinomycetes</taxon>
        <taxon>Micromonosporales</taxon>
        <taxon>Micromonosporaceae</taxon>
        <taxon>Asanoa</taxon>
    </lineage>
</organism>
<evidence type="ECO:0000313" key="4">
    <source>
        <dbReference type="EMBL" id="SNT51666.1"/>
    </source>
</evidence>
<keyword evidence="2" id="KW-0812">Transmembrane</keyword>
<reference evidence="4 5" key="1">
    <citation type="submission" date="2017-06" db="EMBL/GenBank/DDBJ databases">
        <authorList>
            <person name="Kim H.J."/>
            <person name="Triplett B.A."/>
        </authorList>
    </citation>
    <scope>NUCLEOTIDE SEQUENCE [LARGE SCALE GENOMIC DNA]</scope>
    <source>
        <strain evidence="4 5">CGMCC 4.5593</strain>
    </source>
</reference>
<evidence type="ECO:0000313" key="5">
    <source>
        <dbReference type="Proteomes" id="UP000198362"/>
    </source>
</evidence>
<dbReference type="InterPro" id="IPR013587">
    <property type="entry name" value="Nitrate/nitrite_sensing"/>
</dbReference>
<evidence type="ECO:0000259" key="3">
    <source>
        <dbReference type="Pfam" id="PF08376"/>
    </source>
</evidence>
<keyword evidence="2" id="KW-1133">Transmembrane helix</keyword>
<feature type="region of interest" description="Disordered" evidence="1">
    <location>
        <begin position="345"/>
        <end position="371"/>
    </location>
</feature>
<dbReference type="Pfam" id="PF08376">
    <property type="entry name" value="NIT"/>
    <property type="match status" value="1"/>
</dbReference>
<dbReference type="EMBL" id="FZPH01000008">
    <property type="protein sequence ID" value="SNT51666.1"/>
    <property type="molecule type" value="Genomic_DNA"/>
</dbReference>
<feature type="transmembrane region" description="Helical" evidence="2">
    <location>
        <begin position="317"/>
        <end position="338"/>
    </location>
</feature>
<dbReference type="Proteomes" id="UP000198362">
    <property type="component" value="Unassembled WGS sequence"/>
</dbReference>
<name>A0A239N9Q6_9ACTN</name>
<evidence type="ECO:0000256" key="1">
    <source>
        <dbReference type="SAM" id="MobiDB-lite"/>
    </source>
</evidence>
<proteinExistence type="predicted"/>
<protein>
    <submittedName>
        <fullName evidence="4">Nitrate and nitrite sensing</fullName>
    </submittedName>
</protein>
<accession>A0A239N9Q6</accession>
<keyword evidence="5" id="KW-1185">Reference proteome</keyword>
<dbReference type="RefSeq" id="WP_179266289.1">
    <property type="nucleotide sequence ID" value="NZ_FZPH01000008.1"/>
</dbReference>
<feature type="domain" description="Nitrate/nitrite sensing protein" evidence="3">
    <location>
        <begin position="58"/>
        <end position="301"/>
    </location>
</feature>
<gene>
    <name evidence="4" type="ORF">SAMN05421812_10846</name>
</gene>